<evidence type="ECO:0000256" key="5">
    <source>
        <dbReference type="SAM" id="SignalP"/>
    </source>
</evidence>
<name>A0AAQ3QG62_9LILI</name>
<evidence type="ECO:0000256" key="3">
    <source>
        <dbReference type="ARBA" id="ARBA00023163"/>
    </source>
</evidence>
<dbReference type="GO" id="GO:0010158">
    <property type="term" value="P:abaxial cell fate specification"/>
    <property type="evidence" value="ECO:0007669"/>
    <property type="project" value="InterPro"/>
</dbReference>
<dbReference type="Proteomes" id="UP001327560">
    <property type="component" value="Chromosome 5"/>
</dbReference>
<dbReference type="EMBL" id="CP136894">
    <property type="protein sequence ID" value="WOL08023.1"/>
    <property type="molecule type" value="Genomic_DNA"/>
</dbReference>
<dbReference type="Gene3D" id="1.10.10.60">
    <property type="entry name" value="Homeodomain-like"/>
    <property type="match status" value="1"/>
</dbReference>
<dbReference type="PANTHER" id="PTHR31496:SF3">
    <property type="entry name" value="TRANSCRIPTION REPRESSOR KAN1"/>
    <property type="match status" value="1"/>
</dbReference>
<dbReference type="NCBIfam" id="TIGR01557">
    <property type="entry name" value="myb_SHAQKYF"/>
    <property type="match status" value="1"/>
</dbReference>
<evidence type="ECO:0000313" key="6">
    <source>
        <dbReference type="EMBL" id="WOL08023.1"/>
    </source>
</evidence>
<dbReference type="GO" id="GO:0006355">
    <property type="term" value="P:regulation of DNA-templated transcription"/>
    <property type="evidence" value="ECO:0007669"/>
    <property type="project" value="InterPro"/>
</dbReference>
<accession>A0AAQ3QG62</accession>
<keyword evidence="3" id="KW-0804">Transcription</keyword>
<keyword evidence="2" id="KW-0805">Transcription regulation</keyword>
<evidence type="ECO:0000313" key="7">
    <source>
        <dbReference type="Proteomes" id="UP001327560"/>
    </source>
</evidence>
<feature type="chain" id="PRO_5042912720" evidence="5">
    <location>
        <begin position="18"/>
        <end position="99"/>
    </location>
</feature>
<proteinExistence type="predicted"/>
<evidence type="ECO:0000256" key="2">
    <source>
        <dbReference type="ARBA" id="ARBA00023015"/>
    </source>
</evidence>
<keyword evidence="5" id="KW-0732">Signal</keyword>
<evidence type="ECO:0000256" key="4">
    <source>
        <dbReference type="ARBA" id="ARBA00023242"/>
    </source>
</evidence>
<dbReference type="InterPro" id="IPR044847">
    <property type="entry name" value="KAN_fam"/>
</dbReference>
<protein>
    <submittedName>
        <fullName evidence="6">Uncharacterized protein</fullName>
    </submittedName>
</protein>
<sequence>MILLMCLFLFETAYHFGGEVAHEIESDAKFQKDFISNIGATPKLVLELMDVKDLTLAHVKSHLQTYTGNILIAVKPFRRLPHLCDSHMMEQYKGQLLVS</sequence>
<dbReference type="GO" id="GO:0005634">
    <property type="term" value="C:nucleus"/>
    <property type="evidence" value="ECO:0007669"/>
    <property type="project" value="UniProtKB-SubCell"/>
</dbReference>
<keyword evidence="4" id="KW-0539">Nucleus</keyword>
<keyword evidence="7" id="KW-1185">Reference proteome</keyword>
<dbReference type="InterPro" id="IPR006447">
    <property type="entry name" value="Myb_dom_plants"/>
</dbReference>
<organism evidence="6 7">
    <name type="scientific">Canna indica</name>
    <name type="common">Indian-shot</name>
    <dbReference type="NCBI Taxonomy" id="4628"/>
    <lineage>
        <taxon>Eukaryota</taxon>
        <taxon>Viridiplantae</taxon>
        <taxon>Streptophyta</taxon>
        <taxon>Embryophyta</taxon>
        <taxon>Tracheophyta</taxon>
        <taxon>Spermatophyta</taxon>
        <taxon>Magnoliopsida</taxon>
        <taxon>Liliopsida</taxon>
        <taxon>Zingiberales</taxon>
        <taxon>Cannaceae</taxon>
        <taxon>Canna</taxon>
    </lineage>
</organism>
<evidence type="ECO:0000256" key="1">
    <source>
        <dbReference type="ARBA" id="ARBA00004123"/>
    </source>
</evidence>
<dbReference type="PANTHER" id="PTHR31496">
    <property type="entry name" value="TRANSCRIPTION FACTOR KAN2-RELATED"/>
    <property type="match status" value="1"/>
</dbReference>
<dbReference type="AlphaFoldDB" id="A0AAQ3QG62"/>
<reference evidence="6 7" key="1">
    <citation type="submission" date="2023-10" db="EMBL/GenBank/DDBJ databases">
        <title>Chromosome-scale genome assembly provides insights into flower coloration mechanisms of Canna indica.</title>
        <authorList>
            <person name="Li C."/>
        </authorList>
    </citation>
    <scope>NUCLEOTIDE SEQUENCE [LARGE SCALE GENOMIC DNA]</scope>
    <source>
        <tissue evidence="6">Flower</tissue>
    </source>
</reference>
<feature type="signal peptide" evidence="5">
    <location>
        <begin position="1"/>
        <end position="17"/>
    </location>
</feature>
<gene>
    <name evidence="6" type="ORF">Cni_G16775</name>
</gene>
<dbReference type="GO" id="GO:0000976">
    <property type="term" value="F:transcription cis-regulatory region binding"/>
    <property type="evidence" value="ECO:0007669"/>
    <property type="project" value="InterPro"/>
</dbReference>
<comment type="subcellular location">
    <subcellularLocation>
        <location evidence="1">Nucleus</location>
    </subcellularLocation>
</comment>